<dbReference type="InterPro" id="IPR029058">
    <property type="entry name" value="AB_hydrolase_fold"/>
</dbReference>
<feature type="transmembrane region" description="Helical" evidence="1">
    <location>
        <begin position="12"/>
        <end position="35"/>
    </location>
</feature>
<keyword evidence="1" id="KW-1133">Transmembrane helix</keyword>
<evidence type="ECO:0000313" key="3">
    <source>
        <dbReference type="Proteomes" id="UP001140949"/>
    </source>
</evidence>
<name>A0AAX6GNJ2_IRIPA</name>
<organism evidence="2 3">
    <name type="scientific">Iris pallida</name>
    <name type="common">Sweet iris</name>
    <dbReference type="NCBI Taxonomy" id="29817"/>
    <lineage>
        <taxon>Eukaryota</taxon>
        <taxon>Viridiplantae</taxon>
        <taxon>Streptophyta</taxon>
        <taxon>Embryophyta</taxon>
        <taxon>Tracheophyta</taxon>
        <taxon>Spermatophyta</taxon>
        <taxon>Magnoliopsida</taxon>
        <taxon>Liliopsida</taxon>
        <taxon>Asparagales</taxon>
        <taxon>Iridaceae</taxon>
        <taxon>Iridoideae</taxon>
        <taxon>Irideae</taxon>
        <taxon>Iris</taxon>
    </lineage>
</organism>
<dbReference type="Proteomes" id="UP001140949">
    <property type="component" value="Unassembled WGS sequence"/>
</dbReference>
<gene>
    <name evidence="2" type="ORF">M6B38_353930</name>
</gene>
<proteinExistence type="predicted"/>
<dbReference type="AlphaFoldDB" id="A0AAX6GNJ2"/>
<accession>A0AAX6GNJ2</accession>
<dbReference type="Gene3D" id="3.40.50.1820">
    <property type="entry name" value="alpha/beta hydrolase"/>
    <property type="match status" value="1"/>
</dbReference>
<evidence type="ECO:0000256" key="1">
    <source>
        <dbReference type="SAM" id="Phobius"/>
    </source>
</evidence>
<evidence type="ECO:0000313" key="2">
    <source>
        <dbReference type="EMBL" id="KAJ6830349.1"/>
    </source>
</evidence>
<keyword evidence="1" id="KW-0472">Membrane</keyword>
<dbReference type="PANTHER" id="PTHR35128:SF1">
    <property type="entry name" value="SECRETION-REGULATING GUANINE NUCLEOTIDE EXCHANGE FACTOR"/>
    <property type="match status" value="1"/>
</dbReference>
<keyword evidence="3" id="KW-1185">Reference proteome</keyword>
<reference evidence="2" key="1">
    <citation type="journal article" date="2023" name="GigaByte">
        <title>Genome assembly of the bearded iris, Iris pallida Lam.</title>
        <authorList>
            <person name="Bruccoleri R.E."/>
            <person name="Oakeley E.J."/>
            <person name="Faust A.M.E."/>
            <person name="Altorfer M."/>
            <person name="Dessus-Babus S."/>
            <person name="Burckhardt D."/>
            <person name="Oertli M."/>
            <person name="Naumann U."/>
            <person name="Petersen F."/>
            <person name="Wong J."/>
        </authorList>
    </citation>
    <scope>NUCLEOTIDE SEQUENCE</scope>
    <source>
        <strain evidence="2">GSM-AAB239-AS_SAM_17_03QT</strain>
    </source>
</reference>
<protein>
    <submittedName>
        <fullName evidence="2">Uncharacterized protein</fullName>
    </submittedName>
</protein>
<sequence length="348" mass="39459">MWRRHHRPTTPPSLLAITTTTIIVVFTLTIFFYAITTRKPSIPQFQHSSELKWNSFESSVQFNPTVEQSNGTDLIYQIPDSPRAVLFLAHGCGRRAADFWDRSPGCPHCAGLPEDRLIVLHALHRRFAVLTVSSSAECWSLGRETRTVRWIIKRWVESNGLAGLPLAAMGASSGGYFVSALAASAEMGFSSIAIMIAEGAFEDTKKIRKGYPPTLFLHMPKDRRRMRLVELNMGALRRAGVPVREVRCAEFPLTPEFLSDRIPALDRKSSVELFALFRNEGFIDENGYMRKDGRSTNWKEAVKRSGLLPEKFGWEGHIEEELNLAFGYHEMTSLQSDDMFDWFESHMS</sequence>
<reference evidence="2" key="2">
    <citation type="submission" date="2023-04" db="EMBL/GenBank/DDBJ databases">
        <authorList>
            <person name="Bruccoleri R.E."/>
            <person name="Oakeley E.J."/>
            <person name="Faust A.-M."/>
            <person name="Dessus-Babus S."/>
            <person name="Altorfer M."/>
            <person name="Burckhardt D."/>
            <person name="Oertli M."/>
            <person name="Naumann U."/>
            <person name="Petersen F."/>
            <person name="Wong J."/>
        </authorList>
    </citation>
    <scope>NUCLEOTIDE SEQUENCE</scope>
    <source>
        <strain evidence="2">GSM-AAB239-AS_SAM_17_03QT</strain>
        <tissue evidence="2">Leaf</tissue>
    </source>
</reference>
<dbReference type="PANTHER" id="PTHR35128">
    <property type="entry name" value="SECRETION-REGULATING GUANINE NUCLEOTIDE EXCHANGE FACTOR"/>
    <property type="match status" value="1"/>
</dbReference>
<dbReference type="SUPFAM" id="SSF53474">
    <property type="entry name" value="alpha/beta-Hydrolases"/>
    <property type="match status" value="1"/>
</dbReference>
<comment type="caution">
    <text evidence="2">The sequence shown here is derived from an EMBL/GenBank/DDBJ whole genome shotgun (WGS) entry which is preliminary data.</text>
</comment>
<dbReference type="EMBL" id="JANAVB010017598">
    <property type="protein sequence ID" value="KAJ6830349.1"/>
    <property type="molecule type" value="Genomic_DNA"/>
</dbReference>
<keyword evidence="1" id="KW-0812">Transmembrane</keyword>